<dbReference type="Gene3D" id="2.160.10.10">
    <property type="entry name" value="Hexapeptide repeat proteins"/>
    <property type="match status" value="1"/>
</dbReference>
<comment type="similarity">
    <text evidence="1">Belongs to the bacterial/plant glucose-1-phosphate adenylyltransferase family.</text>
</comment>
<dbReference type="AlphaFoldDB" id="F9Y940"/>
<name>F9Y940_KETVW</name>
<dbReference type="PANTHER" id="PTHR43523:SF2">
    <property type="entry name" value="GLUCOSE-1-PHOSPHATE ADENYLYLTRANSFERASE"/>
    <property type="match status" value="1"/>
</dbReference>
<dbReference type="EMBL" id="CP002018">
    <property type="protein sequence ID" value="AEM41257.1"/>
    <property type="molecule type" value="Genomic_DNA"/>
</dbReference>
<dbReference type="KEGG" id="kvl:KVU_1418"/>
<accession>F9Y940</accession>
<evidence type="ECO:0000313" key="8">
    <source>
        <dbReference type="Proteomes" id="UP000000692"/>
    </source>
</evidence>
<feature type="domain" description="Glucose-1-phosphate adenylyltransferase/Bifunctional protein GlmU-like C-terminal hexapeptide" evidence="6">
    <location>
        <begin position="287"/>
        <end position="345"/>
    </location>
</feature>
<dbReference type="InterPro" id="IPR005835">
    <property type="entry name" value="NTP_transferase_dom"/>
</dbReference>
<keyword evidence="4" id="KW-0320">Glycogen biosynthesis</keyword>
<evidence type="ECO:0000256" key="4">
    <source>
        <dbReference type="ARBA" id="ARBA00023056"/>
    </source>
</evidence>
<dbReference type="GO" id="GO:0005978">
    <property type="term" value="P:glycogen biosynthetic process"/>
    <property type="evidence" value="ECO:0007669"/>
    <property type="project" value="UniProtKB-KW"/>
</dbReference>
<evidence type="ECO:0000256" key="1">
    <source>
        <dbReference type="ARBA" id="ARBA00010443"/>
    </source>
</evidence>
<dbReference type="SUPFAM" id="SSF53448">
    <property type="entry name" value="Nucleotide-diphospho-sugar transferases"/>
    <property type="match status" value="1"/>
</dbReference>
<protein>
    <submittedName>
        <fullName evidence="7">Glucose-1-phosphate adenylyltransferase 1</fullName>
        <ecNumber evidence="7">2.7.7.27</ecNumber>
    </submittedName>
</protein>
<gene>
    <name evidence="7" type="primary">glgC</name>
    <name evidence="7" type="ordered locus">KVU_1418</name>
</gene>
<keyword evidence="3 7" id="KW-0548">Nucleotidyltransferase</keyword>
<keyword evidence="2 7" id="KW-0808">Transferase</keyword>
<dbReference type="PANTHER" id="PTHR43523">
    <property type="entry name" value="GLUCOSE-1-PHOSPHATE ADENYLYLTRANSFERASE-RELATED"/>
    <property type="match status" value="1"/>
</dbReference>
<dbReference type="Gene3D" id="3.90.550.10">
    <property type="entry name" value="Spore Coat Polysaccharide Biosynthesis Protein SpsA, Chain A"/>
    <property type="match status" value="1"/>
</dbReference>
<evidence type="ECO:0000256" key="3">
    <source>
        <dbReference type="ARBA" id="ARBA00022695"/>
    </source>
</evidence>
<dbReference type="OrthoDB" id="9801810at2"/>
<reference evidence="7 8" key="1">
    <citation type="journal article" date="2011" name="J. Bacteriol.">
        <title>Complete genome sequence of the industrial strain Ketogulonicigenium vulgare WSH-001.</title>
        <authorList>
            <person name="Liu L."/>
            <person name="Li Y."/>
            <person name="Zhang J."/>
            <person name="Zhou Z."/>
            <person name="Liu J."/>
            <person name="Li X."/>
            <person name="Zhou J."/>
            <person name="Du G."/>
            <person name="Wang L."/>
            <person name="Chen J."/>
        </authorList>
    </citation>
    <scope>NUCLEOTIDE SEQUENCE [LARGE SCALE GENOMIC DNA]</scope>
    <source>
        <strain evidence="7 8">WSH-001</strain>
    </source>
</reference>
<dbReference type="Pfam" id="PF00483">
    <property type="entry name" value="NTP_transferase"/>
    <property type="match status" value="1"/>
</dbReference>
<dbReference type="eggNOG" id="COG0448">
    <property type="taxonomic scope" value="Bacteria"/>
</dbReference>
<evidence type="ECO:0000259" key="6">
    <source>
        <dbReference type="Pfam" id="PF24894"/>
    </source>
</evidence>
<evidence type="ECO:0000313" key="7">
    <source>
        <dbReference type="EMBL" id="AEM41257.1"/>
    </source>
</evidence>
<dbReference type="HOGENOM" id="CLU_029499_14_1_5"/>
<sequence length="372" mass="40275">MFIHFEEPTKTFCILLAGGKGARLHELTENVCKPALPFAGGHLIDFTLENAVRSGVRQVLVAGQYRANNLSDYLQRAWAGRFDQGLVFRNGFQFAPGGYAGTADAVRANFEAVLNSGADTVLVLSADHVYRMDYRQMIEAHRASGAKVTVAADLVDIDKASSFGVLDVNADGRIRHFLEKPNDPPALCADPTRALVSMGIYVFDRAWLAQALCCDDRHDFGHEILPIAVDEGVAHAYRPAAYHGGTFYWRDVGTLDSYLQAQLDFIAGTSRPFSAGHMECFSPAVRRAAMTGSVLLPGATVEEGAMLSRAIVAAGVRVPSQLRVGFDRDEDLHWFRTTANGTALITAGMIANWQAAHSSGKPLEYGANVVGV</sequence>
<dbReference type="GO" id="GO:0008878">
    <property type="term" value="F:glucose-1-phosphate adenylyltransferase activity"/>
    <property type="evidence" value="ECO:0007669"/>
    <property type="project" value="UniProtKB-EC"/>
</dbReference>
<dbReference type="InterPro" id="IPR056818">
    <property type="entry name" value="GlmU/GlgC-like_hexapep"/>
</dbReference>
<organism evidence="7 8">
    <name type="scientific">Ketogulonicigenium vulgare (strain WSH-001)</name>
    <dbReference type="NCBI Taxonomy" id="759362"/>
    <lineage>
        <taxon>Bacteria</taxon>
        <taxon>Pseudomonadati</taxon>
        <taxon>Pseudomonadota</taxon>
        <taxon>Alphaproteobacteria</taxon>
        <taxon>Rhodobacterales</taxon>
        <taxon>Roseobacteraceae</taxon>
        <taxon>Ketogulonicigenium</taxon>
    </lineage>
</organism>
<proteinExistence type="inferred from homology"/>
<dbReference type="Pfam" id="PF24894">
    <property type="entry name" value="Hexapep_GlmU"/>
    <property type="match status" value="1"/>
</dbReference>
<dbReference type="CDD" id="cd02508">
    <property type="entry name" value="ADP_Glucose_PP"/>
    <property type="match status" value="1"/>
</dbReference>
<evidence type="ECO:0000256" key="2">
    <source>
        <dbReference type="ARBA" id="ARBA00022679"/>
    </source>
</evidence>
<feature type="domain" description="Nucleotidyl transferase" evidence="5">
    <location>
        <begin position="14"/>
        <end position="264"/>
    </location>
</feature>
<dbReference type="Proteomes" id="UP000000692">
    <property type="component" value="Chromosome"/>
</dbReference>
<dbReference type="InterPro" id="IPR011831">
    <property type="entry name" value="ADP-Glc_PPase"/>
</dbReference>
<dbReference type="InterPro" id="IPR029044">
    <property type="entry name" value="Nucleotide-diphossugar_trans"/>
</dbReference>
<evidence type="ECO:0000259" key="5">
    <source>
        <dbReference type="Pfam" id="PF00483"/>
    </source>
</evidence>
<keyword evidence="8" id="KW-1185">Reference proteome</keyword>
<dbReference type="PATRIC" id="fig|759362.5.peg.1466"/>
<dbReference type="EC" id="2.7.7.27" evidence="7"/>